<name>A0A6M7ULW2_9HYPH</name>
<dbReference type="InterPro" id="IPR024072">
    <property type="entry name" value="DHFR-like_dom_sf"/>
</dbReference>
<dbReference type="InterPro" id="IPR050765">
    <property type="entry name" value="Riboflavin_Biosynth_HTPR"/>
</dbReference>
<dbReference type="InterPro" id="IPR002734">
    <property type="entry name" value="RibDG_C"/>
</dbReference>
<dbReference type="AlphaFoldDB" id="A0A6M7ULW2"/>
<organism evidence="2 3">
    <name type="scientific">Mesorhizobium erdmanii</name>
    <dbReference type="NCBI Taxonomy" id="1777866"/>
    <lineage>
        <taxon>Bacteria</taxon>
        <taxon>Pseudomonadati</taxon>
        <taxon>Pseudomonadota</taxon>
        <taxon>Alphaproteobacteria</taxon>
        <taxon>Hyphomicrobiales</taxon>
        <taxon>Phyllobacteriaceae</taxon>
        <taxon>Mesorhizobium</taxon>
    </lineage>
</organism>
<dbReference type="KEGG" id="merd:EB233_24595"/>
<dbReference type="GO" id="GO:0008703">
    <property type="term" value="F:5-amino-6-(5-phosphoribosylamino)uracil reductase activity"/>
    <property type="evidence" value="ECO:0007669"/>
    <property type="project" value="InterPro"/>
</dbReference>
<evidence type="ECO:0000313" key="3">
    <source>
        <dbReference type="Proteomes" id="UP000503339"/>
    </source>
</evidence>
<keyword evidence="3" id="KW-1185">Reference proteome</keyword>
<dbReference type="GO" id="GO:0009231">
    <property type="term" value="P:riboflavin biosynthetic process"/>
    <property type="evidence" value="ECO:0007669"/>
    <property type="project" value="InterPro"/>
</dbReference>
<reference evidence="2 3" key="1">
    <citation type="submission" date="2018-10" db="EMBL/GenBank/DDBJ databases">
        <authorList>
            <person name="Perry B.J."/>
            <person name="Sullivan J.T."/>
            <person name="Murphy R.J.T."/>
            <person name="Ramsay J.P."/>
            <person name="Ronson C.W."/>
        </authorList>
    </citation>
    <scope>NUCLEOTIDE SEQUENCE [LARGE SCALE GENOMIC DNA]</scope>
    <source>
        <strain evidence="2 3">NZP2014</strain>
    </source>
</reference>
<proteinExistence type="predicted"/>
<dbReference type="Gene3D" id="3.40.430.10">
    <property type="entry name" value="Dihydrofolate Reductase, subunit A"/>
    <property type="match status" value="1"/>
</dbReference>
<gene>
    <name evidence="2" type="ORF">EB233_24595</name>
</gene>
<protein>
    <submittedName>
        <fullName evidence="2">Dihydrofolate reductase</fullName>
    </submittedName>
</protein>
<dbReference type="RefSeq" id="WP_064991854.1">
    <property type="nucleotide sequence ID" value="NZ_CP033361.1"/>
</dbReference>
<dbReference type="EMBL" id="CP033361">
    <property type="protein sequence ID" value="QKC78281.1"/>
    <property type="molecule type" value="Genomic_DNA"/>
</dbReference>
<feature type="domain" description="Bacterial bifunctional deaminase-reductase C-terminal" evidence="1">
    <location>
        <begin position="2"/>
        <end position="173"/>
    </location>
</feature>
<accession>A0A6M7ULW2</accession>
<evidence type="ECO:0000313" key="2">
    <source>
        <dbReference type="EMBL" id="QKC78281.1"/>
    </source>
</evidence>
<dbReference type="PANTHER" id="PTHR38011:SF11">
    <property type="entry name" value="2,5-DIAMINO-6-RIBOSYLAMINO-4(3H)-PYRIMIDINONE 5'-PHOSPHATE REDUCTASE"/>
    <property type="match status" value="1"/>
</dbReference>
<dbReference type="Proteomes" id="UP000503339">
    <property type="component" value="Chromosome"/>
</dbReference>
<dbReference type="SUPFAM" id="SSF53597">
    <property type="entry name" value="Dihydrofolate reductase-like"/>
    <property type="match status" value="1"/>
</dbReference>
<evidence type="ECO:0000259" key="1">
    <source>
        <dbReference type="Pfam" id="PF01872"/>
    </source>
</evidence>
<dbReference type="PANTHER" id="PTHR38011">
    <property type="entry name" value="DIHYDROFOLATE REDUCTASE FAMILY PROTEIN (AFU_ORTHOLOGUE AFUA_8G06820)"/>
    <property type="match status" value="1"/>
</dbReference>
<sequence>MRKVVLIMAMSIDGYVVGPEGMPTGGSPEPAELKRWKLDRIRRAGTHIMGRVSYEEMGPYWQKSDDAYAEPMNDIPKVVFSKTLKEATWPDSTIAKGDLHEEISRLKKQRGGEIIAWGGASFAQALSKAGLIDEYVIVTRPVAYGGGKPLFSGLPAALTLNVLVTAAYDNGTMLRVYAPG</sequence>
<dbReference type="Pfam" id="PF01872">
    <property type="entry name" value="RibD_C"/>
    <property type="match status" value="1"/>
</dbReference>